<reference evidence="1 2" key="1">
    <citation type="submission" date="2024-02" db="EMBL/GenBank/DDBJ databases">
        <authorList>
            <person name="Chen Y."/>
            <person name="Shah S."/>
            <person name="Dougan E. K."/>
            <person name="Thang M."/>
            <person name="Chan C."/>
        </authorList>
    </citation>
    <scope>NUCLEOTIDE SEQUENCE [LARGE SCALE GENOMIC DNA]</scope>
</reference>
<keyword evidence="2" id="KW-1185">Reference proteome</keyword>
<dbReference type="Proteomes" id="UP001642484">
    <property type="component" value="Unassembled WGS sequence"/>
</dbReference>
<sequence length="146" mass="15962">MSSLFQKLQLKPGMRLTVSGAPPEMAKIKNELTRSAGTSKSELPSAQLYFVKSCAQIKKLAPSAAKKAGSEGLLWIAYPKKSSKKYQSDVGRDDSFSAFGKLSYEKAAAHIKTLTRRRETCDSALGKRKATATAKAMKVMKMVKKK</sequence>
<gene>
    <name evidence="1" type="ORF">CCMP2556_LOCUS32190</name>
</gene>
<evidence type="ECO:0000313" key="2">
    <source>
        <dbReference type="Proteomes" id="UP001642484"/>
    </source>
</evidence>
<evidence type="ECO:0000313" key="1">
    <source>
        <dbReference type="EMBL" id="CAK9065479.1"/>
    </source>
</evidence>
<dbReference type="EMBL" id="CAXAMN010022017">
    <property type="protein sequence ID" value="CAK9065479.1"/>
    <property type="molecule type" value="Genomic_DNA"/>
</dbReference>
<organism evidence="1 2">
    <name type="scientific">Durusdinium trenchii</name>
    <dbReference type="NCBI Taxonomy" id="1381693"/>
    <lineage>
        <taxon>Eukaryota</taxon>
        <taxon>Sar</taxon>
        <taxon>Alveolata</taxon>
        <taxon>Dinophyceae</taxon>
        <taxon>Suessiales</taxon>
        <taxon>Symbiodiniaceae</taxon>
        <taxon>Durusdinium</taxon>
    </lineage>
</organism>
<comment type="caution">
    <text evidence="1">The sequence shown here is derived from an EMBL/GenBank/DDBJ whole genome shotgun (WGS) entry which is preliminary data.</text>
</comment>
<accession>A0ABP0NRR4</accession>
<protein>
    <submittedName>
        <fullName evidence="1">Uncharacterized protein</fullName>
    </submittedName>
</protein>
<proteinExistence type="predicted"/>
<name>A0ABP0NRR4_9DINO</name>